<dbReference type="CDD" id="cd02795">
    <property type="entry name" value="CBM6-CBM35-CBM36_like"/>
    <property type="match status" value="1"/>
</dbReference>
<protein>
    <submittedName>
        <fullName evidence="8">Polygalacturonase</fullName>
    </submittedName>
</protein>
<feature type="domain" description="CBM6" evidence="7">
    <location>
        <begin position="655"/>
        <end position="773"/>
    </location>
</feature>
<dbReference type="EMBL" id="FNVT01000009">
    <property type="protein sequence ID" value="SEG95856.1"/>
    <property type="molecule type" value="Genomic_DNA"/>
</dbReference>
<keyword evidence="6" id="KW-0732">Signal</keyword>
<dbReference type="Pfam" id="PF03422">
    <property type="entry name" value="CBM_6"/>
    <property type="match status" value="1"/>
</dbReference>
<evidence type="ECO:0000313" key="9">
    <source>
        <dbReference type="Proteomes" id="UP000236732"/>
    </source>
</evidence>
<dbReference type="InterPro" id="IPR006626">
    <property type="entry name" value="PbH1"/>
</dbReference>
<keyword evidence="9" id="KW-1185">Reference proteome</keyword>
<dbReference type="AlphaFoldDB" id="A0A1H6EFU6"/>
<dbReference type="Gene3D" id="2.60.120.260">
    <property type="entry name" value="Galactose-binding domain-like"/>
    <property type="match status" value="2"/>
</dbReference>
<dbReference type="InterPro" id="IPR051801">
    <property type="entry name" value="GH28_Enzymes"/>
</dbReference>
<evidence type="ECO:0000256" key="5">
    <source>
        <dbReference type="SAM" id="MobiDB-lite"/>
    </source>
</evidence>
<feature type="region of interest" description="Disordered" evidence="5">
    <location>
        <begin position="773"/>
        <end position="804"/>
    </location>
</feature>
<dbReference type="InterPro" id="IPR005084">
    <property type="entry name" value="CBM6"/>
</dbReference>
<dbReference type="RefSeq" id="WP_103959433.1">
    <property type="nucleotide sequence ID" value="NZ_FNVT01000009.1"/>
</dbReference>
<dbReference type="InterPro" id="IPR000743">
    <property type="entry name" value="Glyco_hydro_28"/>
</dbReference>
<evidence type="ECO:0000256" key="3">
    <source>
        <dbReference type="ARBA" id="ARBA00023295"/>
    </source>
</evidence>
<keyword evidence="3 4" id="KW-0326">Glycosidase</keyword>
<comment type="similarity">
    <text evidence="1 4">Belongs to the glycosyl hydrolase 28 family.</text>
</comment>
<dbReference type="SUPFAM" id="SSF51126">
    <property type="entry name" value="Pectin lyase-like"/>
    <property type="match status" value="1"/>
</dbReference>
<dbReference type="GO" id="GO:0005975">
    <property type="term" value="P:carbohydrate metabolic process"/>
    <property type="evidence" value="ECO:0007669"/>
    <property type="project" value="InterPro"/>
</dbReference>
<evidence type="ECO:0000256" key="2">
    <source>
        <dbReference type="ARBA" id="ARBA00022801"/>
    </source>
</evidence>
<dbReference type="SUPFAM" id="SSF49785">
    <property type="entry name" value="Galactose-binding domain-like"/>
    <property type="match status" value="2"/>
</dbReference>
<evidence type="ECO:0000256" key="1">
    <source>
        <dbReference type="ARBA" id="ARBA00008834"/>
    </source>
</evidence>
<proteinExistence type="inferred from homology"/>
<dbReference type="OrthoDB" id="9813184at2"/>
<dbReference type="GO" id="GO:0030246">
    <property type="term" value="F:carbohydrate binding"/>
    <property type="evidence" value="ECO:0007669"/>
    <property type="project" value="InterPro"/>
</dbReference>
<evidence type="ECO:0000313" key="8">
    <source>
        <dbReference type="EMBL" id="SEG95856.1"/>
    </source>
</evidence>
<dbReference type="PROSITE" id="PS51175">
    <property type="entry name" value="CBM6"/>
    <property type="match status" value="1"/>
</dbReference>
<evidence type="ECO:0000256" key="6">
    <source>
        <dbReference type="SAM" id="SignalP"/>
    </source>
</evidence>
<dbReference type="SMART" id="SM00710">
    <property type="entry name" value="PbH1"/>
    <property type="match status" value="5"/>
</dbReference>
<organism evidence="8 9">
    <name type="scientific">Nonomuraea solani</name>
    <dbReference type="NCBI Taxonomy" id="1144553"/>
    <lineage>
        <taxon>Bacteria</taxon>
        <taxon>Bacillati</taxon>
        <taxon>Actinomycetota</taxon>
        <taxon>Actinomycetes</taxon>
        <taxon>Streptosporangiales</taxon>
        <taxon>Streptosporangiaceae</taxon>
        <taxon>Nonomuraea</taxon>
    </lineage>
</organism>
<gene>
    <name evidence="8" type="ORF">SAMN05444920_109183</name>
</gene>
<feature type="region of interest" description="Disordered" evidence="5">
    <location>
        <begin position="529"/>
        <end position="558"/>
    </location>
</feature>
<dbReference type="InterPro" id="IPR011050">
    <property type="entry name" value="Pectin_lyase_fold/virulence"/>
</dbReference>
<dbReference type="Pfam" id="PF00295">
    <property type="entry name" value="Glyco_hydro_28"/>
    <property type="match status" value="1"/>
</dbReference>
<accession>A0A1H6EFU6</accession>
<dbReference type="Proteomes" id="UP000236732">
    <property type="component" value="Unassembled WGS sequence"/>
</dbReference>
<evidence type="ECO:0000259" key="7">
    <source>
        <dbReference type="PROSITE" id="PS51175"/>
    </source>
</evidence>
<evidence type="ECO:0000256" key="4">
    <source>
        <dbReference type="RuleBase" id="RU361169"/>
    </source>
</evidence>
<dbReference type="Gene3D" id="2.160.20.10">
    <property type="entry name" value="Single-stranded right-handed beta-helix, Pectin lyase-like"/>
    <property type="match status" value="1"/>
</dbReference>
<keyword evidence="2 4" id="KW-0378">Hydrolase</keyword>
<name>A0A1H6EFU6_9ACTN</name>
<dbReference type="GO" id="GO:0004650">
    <property type="term" value="F:polygalacturonase activity"/>
    <property type="evidence" value="ECO:0007669"/>
    <property type="project" value="InterPro"/>
</dbReference>
<dbReference type="InterPro" id="IPR008979">
    <property type="entry name" value="Galactose-bd-like_sf"/>
</dbReference>
<feature type="chain" id="PRO_5009296958" evidence="6">
    <location>
        <begin position="24"/>
        <end position="804"/>
    </location>
</feature>
<dbReference type="CDD" id="cd04082">
    <property type="entry name" value="CBM35_pectate_lyase-like"/>
    <property type="match status" value="1"/>
</dbReference>
<sequence>MITRRATWAIALTLALTAPPAYTQSGRAPAEFNVRDFGATGNGSTNDDDAIDRAINAASAANGGIVVFPSGSYRSRTIHLKSDITIRLDAGATVRAASSGLDAPESNPYDDYQDFGHSHFNNSLFAGRGVSNVHFAGSGTIDGDGNLSTSNSPPSGAGNKAIALTECANVSITGISIRRGGHFMALLNGCHDVMIDNLKTYNADEGVRDGINLINSWNVTLQNSRIESSDDAIALKSDFALGHTYTSQNIRIRNTTVYSHENNALQFGSETCGSFRDIRFDDITVLGGGKAGIGIVSMDGAIIEDVHYTDVSLTRTTTPIFMKIGERRRCPGSPPAGRIRNIHLTNVNGVNLTAPEPSGTTGGPELTSTITGTPAVDIGPDITLDNVRLTVPGDHPASDAGRVPGEFLTTYPPRDYGTRPAFGVWARHVQGLTIGNGSAVRFDDNDDRPAFIVDDGSDIRLDVTAQRGSGSAYDAGVSGVTGYSVTGANTSGGALRVRATNSTPVPGEPVSLYGEAESGTVTAPMQTLQDPAASGGSYVSVAPGNNSQSAAPSSGHATVSFDVPHPGTFRVWARVIAATTGDDSFWVRAGGGTWTNWNEVPLGTSWHWAQLPVTYPLGAGAHTITFAYREDGARLDRVAISSDPAFTPADGPPPTVLEAENATISQGVVESNHAGFTGAGFVNLDNVAGSYAEFTVTAARAGDATLTLRYANGTTANRPMDVGGTLVDFPGTGAWTTWATRSVTLPLVAGANVIRATSATANGGPNLDHLAVTGPANDPVRPADNAGRQGPCGGRCPTETGRAW</sequence>
<dbReference type="PANTHER" id="PTHR31339">
    <property type="entry name" value="PECTIN LYASE-RELATED"/>
    <property type="match status" value="1"/>
</dbReference>
<feature type="compositionally biased region" description="Polar residues" evidence="5">
    <location>
        <begin position="543"/>
        <end position="557"/>
    </location>
</feature>
<feature type="signal peptide" evidence="6">
    <location>
        <begin position="1"/>
        <end position="23"/>
    </location>
</feature>
<dbReference type="InterPro" id="IPR012334">
    <property type="entry name" value="Pectin_lyas_fold"/>
</dbReference>
<reference evidence="8 9" key="1">
    <citation type="submission" date="2016-10" db="EMBL/GenBank/DDBJ databases">
        <authorList>
            <person name="de Groot N.N."/>
        </authorList>
    </citation>
    <scope>NUCLEOTIDE SEQUENCE [LARGE SCALE GENOMIC DNA]</scope>
    <source>
        <strain evidence="8 9">CGMCC 4.7037</strain>
    </source>
</reference>
<dbReference type="PANTHER" id="PTHR31339:SF9">
    <property type="entry name" value="PLASMIN AND FIBRONECTIN-BINDING PROTEIN A"/>
    <property type="match status" value="1"/>
</dbReference>